<comment type="caution">
    <text evidence="2">The sequence shown here is derived from an EMBL/GenBank/DDBJ whole genome shotgun (WGS) entry which is preliminary data.</text>
</comment>
<accession>A0A699XHY8</accession>
<sequence>GGVVCRVRHPNGRGEIDAQPALQFHAGRQPERARRGGGARPAVAERKANDHPNGRRAPQHPRGQAAAGA</sequence>
<organism evidence="2">
    <name type="scientific">Tanacetum cinerariifolium</name>
    <name type="common">Dalmatian daisy</name>
    <name type="synonym">Chrysanthemum cinerariifolium</name>
    <dbReference type="NCBI Taxonomy" id="118510"/>
    <lineage>
        <taxon>Eukaryota</taxon>
        <taxon>Viridiplantae</taxon>
        <taxon>Streptophyta</taxon>
        <taxon>Embryophyta</taxon>
        <taxon>Tracheophyta</taxon>
        <taxon>Spermatophyta</taxon>
        <taxon>Magnoliopsida</taxon>
        <taxon>eudicotyledons</taxon>
        <taxon>Gunneridae</taxon>
        <taxon>Pentapetalae</taxon>
        <taxon>asterids</taxon>
        <taxon>campanulids</taxon>
        <taxon>Asterales</taxon>
        <taxon>Asteraceae</taxon>
        <taxon>Asteroideae</taxon>
        <taxon>Anthemideae</taxon>
        <taxon>Anthemidinae</taxon>
        <taxon>Tanacetum</taxon>
    </lineage>
</organism>
<feature type="region of interest" description="Disordered" evidence="1">
    <location>
        <begin position="1"/>
        <end position="69"/>
    </location>
</feature>
<protein>
    <submittedName>
        <fullName evidence="2">Uncharacterized protein</fullName>
    </submittedName>
</protein>
<feature type="compositionally biased region" description="Basic residues" evidence="1">
    <location>
        <begin position="1"/>
        <end position="11"/>
    </location>
</feature>
<evidence type="ECO:0000313" key="2">
    <source>
        <dbReference type="EMBL" id="GFD56501.1"/>
    </source>
</evidence>
<feature type="non-terminal residue" evidence="2">
    <location>
        <position position="69"/>
    </location>
</feature>
<name>A0A699XHY8_TANCI</name>
<proteinExistence type="predicted"/>
<dbReference type="AlphaFoldDB" id="A0A699XHY8"/>
<evidence type="ECO:0000256" key="1">
    <source>
        <dbReference type="SAM" id="MobiDB-lite"/>
    </source>
</evidence>
<reference evidence="2" key="1">
    <citation type="journal article" date="2019" name="Sci. Rep.">
        <title>Draft genome of Tanacetum cinerariifolium, the natural source of mosquito coil.</title>
        <authorList>
            <person name="Yamashiro T."/>
            <person name="Shiraishi A."/>
            <person name="Satake H."/>
            <person name="Nakayama K."/>
        </authorList>
    </citation>
    <scope>NUCLEOTIDE SEQUENCE</scope>
</reference>
<dbReference type="EMBL" id="BKCJ011830196">
    <property type="protein sequence ID" value="GFD56501.1"/>
    <property type="molecule type" value="Genomic_DNA"/>
</dbReference>
<feature type="non-terminal residue" evidence="2">
    <location>
        <position position="1"/>
    </location>
</feature>
<feature type="compositionally biased region" description="Basic and acidic residues" evidence="1">
    <location>
        <begin position="43"/>
        <end position="53"/>
    </location>
</feature>
<gene>
    <name evidence="2" type="ORF">Tci_928470</name>
</gene>